<dbReference type="EMBL" id="CP001055">
    <property type="protein sequence ID" value="ACC97647.1"/>
    <property type="molecule type" value="Genomic_DNA"/>
</dbReference>
<proteinExistence type="predicted"/>
<dbReference type="HOGENOM" id="CLU_1243709_0_0_0"/>
<keyword evidence="1" id="KW-0812">Transmembrane</keyword>
<keyword evidence="1" id="KW-0472">Membrane</keyword>
<protein>
    <submittedName>
        <fullName evidence="2">Uncharacterized protein</fullName>
    </submittedName>
</protein>
<dbReference type="RefSeq" id="WP_012414262.1">
    <property type="nucleotide sequence ID" value="NC_010644.1"/>
</dbReference>
<dbReference type="KEGG" id="emi:Emin_0080"/>
<gene>
    <name evidence="2" type="ordered locus">Emin_0080</name>
</gene>
<dbReference type="AlphaFoldDB" id="B2KAV1"/>
<keyword evidence="3" id="KW-1185">Reference proteome</keyword>
<keyword evidence="1" id="KW-1133">Transmembrane helix</keyword>
<dbReference type="STRING" id="445932.Emin_0080"/>
<accession>B2KAV1</accession>
<evidence type="ECO:0000313" key="3">
    <source>
        <dbReference type="Proteomes" id="UP000001029"/>
    </source>
</evidence>
<name>B2KAV1_ELUMP</name>
<feature type="transmembrane region" description="Helical" evidence="1">
    <location>
        <begin position="9"/>
        <end position="26"/>
    </location>
</feature>
<organism evidence="2 3">
    <name type="scientific">Elusimicrobium minutum (strain Pei191)</name>
    <dbReference type="NCBI Taxonomy" id="445932"/>
    <lineage>
        <taxon>Bacteria</taxon>
        <taxon>Pseudomonadati</taxon>
        <taxon>Elusimicrobiota</taxon>
        <taxon>Elusimicrobia</taxon>
        <taxon>Elusimicrobiales</taxon>
        <taxon>Elusimicrobiaceae</taxon>
        <taxon>Elusimicrobium</taxon>
    </lineage>
</organism>
<evidence type="ECO:0000313" key="2">
    <source>
        <dbReference type="EMBL" id="ACC97647.1"/>
    </source>
</evidence>
<sequence>MCKGYGKEITFLVIILCIGVLFFAFAKVKESVNMRAEVESALQAINIHKAWQESAQRFKEKTGEQPDQKIYRLWGEAAKNGDKSKMDKIFADVYGALDYQIPKSKIESFAHVGQNWKYFIHNDNIGGGKISTGLVSRLNDFHKDNPQETRVSDNRIDFVIGYLDSQEGDVRNIEIQCLPADKYHVKVCKKVFKELKKQNNEKVNFIFPQNKITVNDIEFETN</sequence>
<dbReference type="Proteomes" id="UP000001029">
    <property type="component" value="Chromosome"/>
</dbReference>
<evidence type="ECO:0000256" key="1">
    <source>
        <dbReference type="SAM" id="Phobius"/>
    </source>
</evidence>
<reference evidence="2 3" key="1">
    <citation type="journal article" date="2009" name="Appl. Environ. Microbiol.">
        <title>Genomic analysis of 'Elusimicrobium minutum,' the first cultivated representative of the phylum 'Elusimicrobia' (formerly termite group 1).</title>
        <authorList>
            <person name="Herlemann D.P.R."/>
            <person name="Geissinger O."/>
            <person name="Ikeda-Ohtsubo W."/>
            <person name="Kunin V."/>
            <person name="Sun H."/>
            <person name="Lapidus A."/>
            <person name="Hugenholtz P."/>
            <person name="Brune A."/>
        </authorList>
    </citation>
    <scope>NUCLEOTIDE SEQUENCE [LARGE SCALE GENOMIC DNA]</scope>
    <source>
        <strain evidence="2 3">Pei191</strain>
    </source>
</reference>